<dbReference type="SUPFAM" id="SSF57535">
    <property type="entry name" value="Complement control module/SCR domain"/>
    <property type="match status" value="1"/>
</dbReference>
<feature type="non-terminal residue" evidence="5">
    <location>
        <position position="1"/>
    </location>
</feature>
<organism evidence="5 6">
    <name type="scientific">Dreissena polymorpha</name>
    <name type="common">Zebra mussel</name>
    <name type="synonym">Mytilus polymorpha</name>
    <dbReference type="NCBI Taxonomy" id="45954"/>
    <lineage>
        <taxon>Eukaryota</taxon>
        <taxon>Metazoa</taxon>
        <taxon>Spiralia</taxon>
        <taxon>Lophotrochozoa</taxon>
        <taxon>Mollusca</taxon>
        <taxon>Bivalvia</taxon>
        <taxon>Autobranchia</taxon>
        <taxon>Heteroconchia</taxon>
        <taxon>Euheterodonta</taxon>
        <taxon>Imparidentia</taxon>
        <taxon>Neoheterodontei</taxon>
        <taxon>Myida</taxon>
        <taxon>Dreissenoidea</taxon>
        <taxon>Dreissenidae</taxon>
        <taxon>Dreissena</taxon>
    </lineage>
</organism>
<dbReference type="Gene3D" id="2.10.70.10">
    <property type="entry name" value="Complement Module, domain 1"/>
    <property type="match status" value="1"/>
</dbReference>
<keyword evidence="1" id="KW-1015">Disulfide bond</keyword>
<keyword evidence="3" id="KW-1133">Transmembrane helix</keyword>
<keyword evidence="2" id="KW-0768">Sushi</keyword>
<comment type="caution">
    <text evidence="2">Lacks conserved residue(s) required for the propagation of feature annotation.</text>
</comment>
<comment type="caution">
    <text evidence="5">The sequence shown here is derived from an EMBL/GenBank/DDBJ whole genome shotgun (WGS) entry which is preliminary data.</text>
</comment>
<sequence length="92" mass="9594">MNLQLIRIYLIVILATFNSFMYVTSAAQTTSGPTCADPPVIANGTYTPAAGPYTDGASVSYLCDTGWEPDGVSGLPLNCTSGAWDGTPPNCK</sequence>
<feature type="transmembrane region" description="Helical" evidence="3">
    <location>
        <begin position="6"/>
        <end position="23"/>
    </location>
</feature>
<dbReference type="InterPro" id="IPR035976">
    <property type="entry name" value="Sushi/SCR/CCP_sf"/>
</dbReference>
<evidence type="ECO:0000256" key="3">
    <source>
        <dbReference type="SAM" id="Phobius"/>
    </source>
</evidence>
<name>A0A9D4LNW7_DREPO</name>
<evidence type="ECO:0000256" key="2">
    <source>
        <dbReference type="PROSITE-ProRule" id="PRU00302"/>
    </source>
</evidence>
<evidence type="ECO:0000313" key="5">
    <source>
        <dbReference type="EMBL" id="KAH3862235.1"/>
    </source>
</evidence>
<dbReference type="Proteomes" id="UP000828390">
    <property type="component" value="Unassembled WGS sequence"/>
</dbReference>
<dbReference type="EMBL" id="JAIWYP010000002">
    <property type="protein sequence ID" value="KAH3862235.1"/>
    <property type="molecule type" value="Genomic_DNA"/>
</dbReference>
<keyword evidence="3" id="KW-0472">Membrane</keyword>
<protein>
    <recommendedName>
        <fullName evidence="4">Sushi domain-containing protein</fullName>
    </recommendedName>
</protein>
<evidence type="ECO:0000259" key="4">
    <source>
        <dbReference type="PROSITE" id="PS50923"/>
    </source>
</evidence>
<dbReference type="CDD" id="cd00033">
    <property type="entry name" value="CCP"/>
    <property type="match status" value="1"/>
</dbReference>
<evidence type="ECO:0000313" key="6">
    <source>
        <dbReference type="Proteomes" id="UP000828390"/>
    </source>
</evidence>
<dbReference type="SMART" id="SM00032">
    <property type="entry name" value="CCP"/>
    <property type="match status" value="1"/>
</dbReference>
<reference evidence="5" key="1">
    <citation type="journal article" date="2019" name="bioRxiv">
        <title>The Genome of the Zebra Mussel, Dreissena polymorpha: A Resource for Invasive Species Research.</title>
        <authorList>
            <person name="McCartney M.A."/>
            <person name="Auch B."/>
            <person name="Kono T."/>
            <person name="Mallez S."/>
            <person name="Zhang Y."/>
            <person name="Obille A."/>
            <person name="Becker A."/>
            <person name="Abrahante J.E."/>
            <person name="Garbe J."/>
            <person name="Badalamenti J.P."/>
            <person name="Herman A."/>
            <person name="Mangelson H."/>
            <person name="Liachko I."/>
            <person name="Sullivan S."/>
            <person name="Sone E.D."/>
            <person name="Koren S."/>
            <person name="Silverstein K.A.T."/>
            <person name="Beckman K.B."/>
            <person name="Gohl D.M."/>
        </authorList>
    </citation>
    <scope>NUCLEOTIDE SEQUENCE</scope>
    <source>
        <strain evidence="5">Duluth1</strain>
        <tissue evidence="5">Whole animal</tissue>
    </source>
</reference>
<dbReference type="InterPro" id="IPR000436">
    <property type="entry name" value="Sushi_SCR_CCP_dom"/>
</dbReference>
<dbReference type="AlphaFoldDB" id="A0A9D4LNW7"/>
<gene>
    <name evidence="5" type="ORF">DPMN_025201</name>
</gene>
<dbReference type="Pfam" id="PF00084">
    <property type="entry name" value="Sushi"/>
    <property type="match status" value="1"/>
</dbReference>
<dbReference type="PROSITE" id="PS50923">
    <property type="entry name" value="SUSHI"/>
    <property type="match status" value="1"/>
</dbReference>
<proteinExistence type="predicted"/>
<evidence type="ECO:0000256" key="1">
    <source>
        <dbReference type="ARBA" id="ARBA00023157"/>
    </source>
</evidence>
<keyword evidence="6" id="KW-1185">Reference proteome</keyword>
<feature type="domain" description="Sushi" evidence="4">
    <location>
        <begin position="33"/>
        <end position="92"/>
    </location>
</feature>
<keyword evidence="3" id="KW-0812">Transmembrane</keyword>
<reference evidence="5" key="2">
    <citation type="submission" date="2020-11" db="EMBL/GenBank/DDBJ databases">
        <authorList>
            <person name="McCartney M.A."/>
            <person name="Auch B."/>
            <person name="Kono T."/>
            <person name="Mallez S."/>
            <person name="Becker A."/>
            <person name="Gohl D.M."/>
            <person name="Silverstein K.A.T."/>
            <person name="Koren S."/>
            <person name="Bechman K.B."/>
            <person name="Herman A."/>
            <person name="Abrahante J.E."/>
            <person name="Garbe J."/>
        </authorList>
    </citation>
    <scope>NUCLEOTIDE SEQUENCE</scope>
    <source>
        <strain evidence="5">Duluth1</strain>
        <tissue evidence="5">Whole animal</tissue>
    </source>
</reference>
<accession>A0A9D4LNW7</accession>